<dbReference type="InterPro" id="IPR046346">
    <property type="entry name" value="Aminoacid_DH-like_N_sf"/>
</dbReference>
<reference evidence="12" key="2">
    <citation type="journal article" date="2021" name="PeerJ">
        <title>Extensive microbial diversity within the chicken gut microbiome revealed by metagenomics and culture.</title>
        <authorList>
            <person name="Gilroy R."/>
            <person name="Ravi A."/>
            <person name="Getino M."/>
            <person name="Pursley I."/>
            <person name="Horton D.L."/>
            <person name="Alikhan N.F."/>
            <person name="Baker D."/>
            <person name="Gharbi K."/>
            <person name="Hall N."/>
            <person name="Watson M."/>
            <person name="Adriaenssens E.M."/>
            <person name="Foster-Nyarko E."/>
            <person name="Jarju S."/>
            <person name="Secka A."/>
            <person name="Antonio M."/>
            <person name="Oren A."/>
            <person name="Chaudhuri R.R."/>
            <person name="La Ragione R."/>
            <person name="Hildebrand F."/>
            <person name="Pallen M.J."/>
        </authorList>
    </citation>
    <scope>NUCLEOTIDE SEQUENCE</scope>
    <source>
        <strain evidence="12">ChiBcec16-1751</strain>
    </source>
</reference>
<dbReference type="GO" id="GO:0050661">
    <property type="term" value="F:NADP binding"/>
    <property type="evidence" value="ECO:0007669"/>
    <property type="project" value="InterPro"/>
</dbReference>
<comment type="catalytic activity">
    <reaction evidence="7 8">
        <text>shikimate + NADP(+) = 3-dehydroshikimate + NADPH + H(+)</text>
        <dbReference type="Rhea" id="RHEA:17737"/>
        <dbReference type="ChEBI" id="CHEBI:15378"/>
        <dbReference type="ChEBI" id="CHEBI:16630"/>
        <dbReference type="ChEBI" id="CHEBI:36208"/>
        <dbReference type="ChEBI" id="CHEBI:57783"/>
        <dbReference type="ChEBI" id="CHEBI:58349"/>
        <dbReference type="EC" id="1.1.1.25"/>
    </reaction>
</comment>
<comment type="caution">
    <text evidence="8">Lacks conserved residue(s) required for the propagation of feature annotation.</text>
</comment>
<dbReference type="GO" id="GO:0009073">
    <property type="term" value="P:aromatic amino acid family biosynthetic process"/>
    <property type="evidence" value="ECO:0007669"/>
    <property type="project" value="UniProtKB-KW"/>
</dbReference>
<feature type="binding site" evidence="8">
    <location>
        <position position="83"/>
    </location>
    <ligand>
        <name>NADP(+)</name>
        <dbReference type="ChEBI" id="CHEBI:58349"/>
    </ligand>
</feature>
<dbReference type="InterPro" id="IPR036291">
    <property type="entry name" value="NAD(P)-bd_dom_sf"/>
</dbReference>
<feature type="binding site" evidence="8">
    <location>
        <position position="249"/>
    </location>
    <ligand>
        <name>NADP(+)</name>
        <dbReference type="ChEBI" id="CHEBI:58349"/>
    </ligand>
</feature>
<evidence type="ECO:0000313" key="13">
    <source>
        <dbReference type="Proteomes" id="UP000886741"/>
    </source>
</evidence>
<dbReference type="SUPFAM" id="SSF53223">
    <property type="entry name" value="Aminoacid dehydrogenase-like, N-terminal domain"/>
    <property type="match status" value="1"/>
</dbReference>
<dbReference type="InterPro" id="IPR011342">
    <property type="entry name" value="Shikimate_DH"/>
</dbReference>
<dbReference type="EC" id="1.1.1.25" evidence="2 8"/>
<dbReference type="InterPro" id="IPR041121">
    <property type="entry name" value="SDH_C"/>
</dbReference>
<feature type="binding site" evidence="8">
    <location>
        <position position="107"/>
    </location>
    <ligand>
        <name>shikimate</name>
        <dbReference type="ChEBI" id="CHEBI:36208"/>
    </ligand>
</feature>
<feature type="active site" description="Proton acceptor" evidence="8">
    <location>
        <position position="71"/>
    </location>
</feature>
<dbReference type="Pfam" id="PF01488">
    <property type="entry name" value="Shikimate_DH"/>
    <property type="match status" value="1"/>
</dbReference>
<keyword evidence="4 8" id="KW-0521">NADP</keyword>
<dbReference type="Gene3D" id="3.40.50.10860">
    <property type="entry name" value="Leucine Dehydrogenase, chain A, domain 1"/>
    <property type="match status" value="1"/>
</dbReference>
<dbReference type="Proteomes" id="UP000886741">
    <property type="component" value="Unassembled WGS sequence"/>
</dbReference>
<dbReference type="InterPro" id="IPR022893">
    <property type="entry name" value="Shikimate_DH_fam"/>
</dbReference>
<dbReference type="NCBIfam" id="TIGR00507">
    <property type="entry name" value="aroE"/>
    <property type="match status" value="1"/>
</dbReference>
<evidence type="ECO:0000256" key="6">
    <source>
        <dbReference type="ARBA" id="ARBA00023141"/>
    </source>
</evidence>
<keyword evidence="5 8" id="KW-0560">Oxidoreductase</keyword>
<gene>
    <name evidence="8 12" type="primary">aroE</name>
    <name evidence="12" type="ORF">IAA83_05780</name>
</gene>
<comment type="subunit">
    <text evidence="8">Homodimer.</text>
</comment>
<dbReference type="GO" id="GO:0008652">
    <property type="term" value="P:amino acid biosynthetic process"/>
    <property type="evidence" value="ECO:0007669"/>
    <property type="project" value="UniProtKB-KW"/>
</dbReference>
<dbReference type="GO" id="GO:0009423">
    <property type="term" value="P:chorismate biosynthetic process"/>
    <property type="evidence" value="ECO:0007669"/>
    <property type="project" value="UniProtKB-UniRule"/>
</dbReference>
<comment type="caution">
    <text evidence="12">The sequence shown here is derived from an EMBL/GenBank/DDBJ whole genome shotgun (WGS) entry which is preliminary data.</text>
</comment>
<comment type="function">
    <text evidence="8">Involved in the biosynthesis of the chorismate, which leads to the biosynthesis of aromatic amino acids. Catalyzes the reversible NADPH linked reduction of 3-dehydroshikimate (DHSA) to yield shikimate (SA).</text>
</comment>
<evidence type="ECO:0000259" key="11">
    <source>
        <dbReference type="Pfam" id="PF18317"/>
    </source>
</evidence>
<comment type="similarity">
    <text evidence="8">Belongs to the shikimate dehydrogenase family.</text>
</comment>
<dbReference type="CDD" id="cd01065">
    <property type="entry name" value="NAD_bind_Shikimate_DH"/>
    <property type="match status" value="1"/>
</dbReference>
<dbReference type="Pfam" id="PF08501">
    <property type="entry name" value="Shikimate_dh_N"/>
    <property type="match status" value="1"/>
</dbReference>
<dbReference type="GO" id="GO:0004764">
    <property type="term" value="F:shikimate 3-dehydrogenase (NADP+) activity"/>
    <property type="evidence" value="ECO:0007669"/>
    <property type="project" value="UniProtKB-UniRule"/>
</dbReference>
<evidence type="ECO:0000256" key="4">
    <source>
        <dbReference type="ARBA" id="ARBA00022857"/>
    </source>
</evidence>
<comment type="pathway">
    <text evidence="1 8">Metabolic intermediate biosynthesis; chorismate biosynthesis; chorismate from D-erythrose 4-phosphate and phosphoenolpyruvate: step 4/7.</text>
</comment>
<evidence type="ECO:0000256" key="1">
    <source>
        <dbReference type="ARBA" id="ARBA00004871"/>
    </source>
</evidence>
<protein>
    <recommendedName>
        <fullName evidence="2 8">Shikimate dehydrogenase (NADP(+))</fullName>
        <shortName evidence="8">SDH</shortName>
        <ecNumber evidence="2 8">1.1.1.25</ecNumber>
    </recommendedName>
</protein>
<sequence>MEKNYRAHLTGVFGDPVDGNPTGVMEEAAYAAKGLNFRYITMRVQAEDLEAAFTGAKAMQFDGFNLTMPHKIRVIPLLDRLTEAASIIGAVNTVYRDGEDWVGENTDGKGFVQALRAQGVDLHGKRVTILGAGGAARAIGVECALAGASSITVVNRNETRGRELAQLIDEKTPATGNFQPWVGKAAIPAGTDIVIQATCVGLHPHSDQMPEVDLATITPEMVVCDVVFNPVLPRFLQEAQKRGAKIVTGIGMLVQQGARNFTLWTGEEAPIQVMYDTLEREFAE</sequence>
<keyword evidence="6 8" id="KW-0057">Aromatic amino acid biosynthesis</keyword>
<dbReference type="Pfam" id="PF18317">
    <property type="entry name" value="SDH_C"/>
    <property type="match status" value="1"/>
</dbReference>
<feature type="binding site" evidence="8">
    <location>
        <begin position="131"/>
        <end position="135"/>
    </location>
    <ligand>
        <name>NADP(+)</name>
        <dbReference type="ChEBI" id="CHEBI:58349"/>
    </ligand>
</feature>
<dbReference type="Gene3D" id="3.40.50.720">
    <property type="entry name" value="NAD(P)-binding Rossmann-like Domain"/>
    <property type="match status" value="1"/>
</dbReference>
<feature type="domain" description="Quinate/shikimate 5-dehydrogenase/glutamyl-tRNA reductase" evidence="9">
    <location>
        <begin position="121"/>
        <end position="198"/>
    </location>
</feature>
<proteinExistence type="inferred from homology"/>
<evidence type="ECO:0000259" key="10">
    <source>
        <dbReference type="Pfam" id="PF08501"/>
    </source>
</evidence>
<feature type="binding site" evidence="8">
    <location>
        <position position="92"/>
    </location>
    <ligand>
        <name>shikimate</name>
        <dbReference type="ChEBI" id="CHEBI:36208"/>
    </ligand>
</feature>
<feature type="binding site" evidence="8">
    <location>
        <position position="226"/>
    </location>
    <ligand>
        <name>NADP(+)</name>
        <dbReference type="ChEBI" id="CHEBI:58349"/>
    </ligand>
</feature>
<dbReference type="GO" id="GO:0019632">
    <property type="term" value="P:shikimate metabolic process"/>
    <property type="evidence" value="ECO:0007669"/>
    <property type="project" value="InterPro"/>
</dbReference>
<dbReference type="PANTHER" id="PTHR21089">
    <property type="entry name" value="SHIKIMATE DEHYDROGENASE"/>
    <property type="match status" value="1"/>
</dbReference>
<evidence type="ECO:0000313" key="12">
    <source>
        <dbReference type="EMBL" id="HIS64864.1"/>
    </source>
</evidence>
<evidence type="ECO:0000256" key="8">
    <source>
        <dbReference type="HAMAP-Rule" id="MF_00222"/>
    </source>
</evidence>
<evidence type="ECO:0000256" key="7">
    <source>
        <dbReference type="ARBA" id="ARBA00049442"/>
    </source>
</evidence>
<dbReference type="AlphaFoldDB" id="A0A9D1F9V6"/>
<dbReference type="SUPFAM" id="SSF51735">
    <property type="entry name" value="NAD(P)-binding Rossmann-fold domains"/>
    <property type="match status" value="1"/>
</dbReference>
<dbReference type="InterPro" id="IPR006151">
    <property type="entry name" value="Shikm_DH/Glu-tRNA_Rdtase"/>
</dbReference>
<dbReference type="InterPro" id="IPR013708">
    <property type="entry name" value="Shikimate_DH-bd_N"/>
</dbReference>
<evidence type="ECO:0000256" key="2">
    <source>
        <dbReference type="ARBA" id="ARBA00012962"/>
    </source>
</evidence>
<reference evidence="12" key="1">
    <citation type="submission" date="2020-10" db="EMBL/GenBank/DDBJ databases">
        <authorList>
            <person name="Gilroy R."/>
        </authorList>
    </citation>
    <scope>NUCLEOTIDE SEQUENCE</scope>
    <source>
        <strain evidence="12">ChiBcec16-1751</strain>
    </source>
</reference>
<accession>A0A9D1F9V6</accession>
<evidence type="ECO:0000259" key="9">
    <source>
        <dbReference type="Pfam" id="PF01488"/>
    </source>
</evidence>
<dbReference type="PANTHER" id="PTHR21089:SF1">
    <property type="entry name" value="BIFUNCTIONAL 3-DEHYDROQUINATE DEHYDRATASE_SHIKIMATE DEHYDROGENASE, CHLOROPLASTIC"/>
    <property type="match status" value="1"/>
</dbReference>
<name>A0A9D1F9V6_9FIRM</name>
<feature type="binding site" evidence="8">
    <location>
        <position position="67"/>
    </location>
    <ligand>
        <name>shikimate</name>
        <dbReference type="ChEBI" id="CHEBI:36208"/>
    </ligand>
</feature>
<feature type="binding site" evidence="8">
    <location>
        <position position="256"/>
    </location>
    <ligand>
        <name>shikimate</name>
        <dbReference type="ChEBI" id="CHEBI:36208"/>
    </ligand>
</feature>
<feature type="domain" description="SDH C-terminal" evidence="11">
    <location>
        <begin position="249"/>
        <end position="279"/>
    </location>
</feature>
<evidence type="ECO:0000256" key="5">
    <source>
        <dbReference type="ARBA" id="ARBA00023002"/>
    </source>
</evidence>
<dbReference type="HAMAP" id="MF_00222">
    <property type="entry name" value="Shikimate_DH_AroE"/>
    <property type="match status" value="1"/>
</dbReference>
<dbReference type="EMBL" id="DVJJ01000087">
    <property type="protein sequence ID" value="HIS64864.1"/>
    <property type="molecule type" value="Genomic_DNA"/>
</dbReference>
<feature type="domain" description="Shikimate dehydrogenase substrate binding N-terminal" evidence="10">
    <location>
        <begin position="12"/>
        <end position="94"/>
    </location>
</feature>
<evidence type="ECO:0000256" key="3">
    <source>
        <dbReference type="ARBA" id="ARBA00022605"/>
    </source>
</evidence>
<keyword evidence="3 8" id="KW-0028">Amino-acid biosynthesis</keyword>
<organism evidence="12 13">
    <name type="scientific">Candidatus Avoscillospira avistercoris</name>
    <dbReference type="NCBI Taxonomy" id="2840707"/>
    <lineage>
        <taxon>Bacteria</taxon>
        <taxon>Bacillati</taxon>
        <taxon>Bacillota</taxon>
        <taxon>Clostridia</taxon>
        <taxon>Eubacteriales</taxon>
        <taxon>Oscillospiraceae</taxon>
        <taxon>Oscillospiraceae incertae sedis</taxon>
        <taxon>Candidatus Avoscillospira</taxon>
    </lineage>
</organism>